<dbReference type="Pfam" id="PF02585">
    <property type="entry name" value="PIG-L"/>
    <property type="match status" value="1"/>
</dbReference>
<dbReference type="InterPro" id="IPR003737">
    <property type="entry name" value="GlcNAc_PI_deacetylase-related"/>
</dbReference>
<keyword evidence="5" id="KW-1185">Reference proteome</keyword>
<dbReference type="OrthoDB" id="6064917at2"/>
<dbReference type="PANTHER" id="PTHR12993:SF11">
    <property type="entry name" value="N-ACETYLGLUCOSAMINYL-PHOSPHATIDYLINOSITOL DE-N-ACETYLASE"/>
    <property type="match status" value="1"/>
</dbReference>
<feature type="compositionally biased region" description="Low complexity" evidence="2">
    <location>
        <begin position="635"/>
        <end position="678"/>
    </location>
</feature>
<dbReference type="Gene3D" id="2.60.120.260">
    <property type="entry name" value="Galactose-binding domain-like"/>
    <property type="match status" value="3"/>
</dbReference>
<evidence type="ECO:0000313" key="4">
    <source>
        <dbReference type="EMBL" id="CCH85873.1"/>
    </source>
</evidence>
<evidence type="ECO:0000256" key="1">
    <source>
        <dbReference type="ARBA" id="ARBA00022833"/>
    </source>
</evidence>
<dbReference type="Pfam" id="PF24135">
    <property type="entry name" value="DUF7402"/>
    <property type="match status" value="3"/>
</dbReference>
<gene>
    <name evidence="4" type="ordered locus">MODMU_0415</name>
</gene>
<dbReference type="PATRIC" id="fig|477641.3.peg.395"/>
<dbReference type="SUPFAM" id="SSF102588">
    <property type="entry name" value="LmbE-like"/>
    <property type="match status" value="1"/>
</dbReference>
<dbReference type="EMBL" id="FO203431">
    <property type="protein sequence ID" value="CCH85873.1"/>
    <property type="molecule type" value="Genomic_DNA"/>
</dbReference>
<dbReference type="eggNOG" id="COG2120">
    <property type="taxonomic scope" value="Bacteria"/>
</dbReference>
<dbReference type="InterPro" id="IPR008979">
    <property type="entry name" value="Galactose-bd-like_sf"/>
</dbReference>
<proteinExistence type="predicted"/>
<accession>I4ER60</accession>
<reference evidence="4 5" key="1">
    <citation type="journal article" date="2012" name="J. Bacteriol.">
        <title>Genome Sequence of Radiation-Resistant Modestobacter marinus Strain BC501, a Representative Actinobacterium That Thrives on Calcareous Stone Surfaces.</title>
        <authorList>
            <person name="Normand P."/>
            <person name="Gury J."/>
            <person name="Pujic P."/>
            <person name="Chouaia B."/>
            <person name="Crotti E."/>
            <person name="Brusetti L."/>
            <person name="Daffonchio D."/>
            <person name="Vacherie B."/>
            <person name="Barbe V."/>
            <person name="Medigue C."/>
            <person name="Calteau A."/>
            <person name="Ghodhbane-Gtari F."/>
            <person name="Essoussi I."/>
            <person name="Nouioui I."/>
            <person name="Abbassi-Ghozzi I."/>
            <person name="Gtari M."/>
        </authorList>
    </citation>
    <scope>NUCLEOTIDE SEQUENCE [LARGE SCALE GENOMIC DNA]</scope>
    <source>
        <strain evidence="5">BC 501</strain>
    </source>
</reference>
<name>I4ER60_MODI5</name>
<dbReference type="HOGENOM" id="CLU_017226_0_0_11"/>
<feature type="domain" description="DUF7402" evidence="3">
    <location>
        <begin position="707"/>
        <end position="841"/>
    </location>
</feature>
<feature type="region of interest" description="Disordered" evidence="2">
    <location>
        <begin position="449"/>
        <end position="515"/>
    </location>
</feature>
<feature type="compositionally biased region" description="Pro residues" evidence="2">
    <location>
        <begin position="458"/>
        <end position="494"/>
    </location>
</feature>
<dbReference type="InterPro" id="IPR055826">
    <property type="entry name" value="DUF7402"/>
</dbReference>
<feature type="region of interest" description="Disordered" evidence="2">
    <location>
        <begin position="630"/>
        <end position="702"/>
    </location>
</feature>
<protein>
    <submittedName>
        <fullName evidence="4">N-acetylglucosaminyl phosphatidylinositol deacetylase</fullName>
    </submittedName>
</protein>
<dbReference type="KEGG" id="mmar:MODMU_0415"/>
<feature type="compositionally biased region" description="Polar residues" evidence="2">
    <location>
        <begin position="503"/>
        <end position="514"/>
    </location>
</feature>
<dbReference type="PANTHER" id="PTHR12993">
    <property type="entry name" value="N-ACETYLGLUCOSAMINYL-PHOSPHATIDYLINOSITOL DE-N-ACETYLASE-RELATED"/>
    <property type="match status" value="1"/>
</dbReference>
<sequence length="843" mass="85253">MRWGSPLGTLGGRVSGAGRVAGALLAATVVATLAAVGLTAGTASAAAGCSINIIAHPDDDLFFINPATLQNVQSTGCVSTVYVTSGDAGSGTGYSQRREEGVRAAYAKMANTANSWTKTTVTIAGKVVNKSTLAGKPSLALYFLRLPDGNIDGSGTGASGYTSLQDLYGGSIASLRTVDAPIQDYTRAQLISTLGSLITTSGAATVRTLDERGAYGDGDHSDHYTVARFAVAAKNAAAPSIPVVGYLGYPGSDLPANVSGADLTNKQNAFLAYAPYDSQMCQSLAACNARPEGTWLPRQHLSSELHPTDPGQTGNAALTATATASSQNANDGQTAAKAIDGVVDGYPGVASREWATQAGKAGSWLQLNWLEPVQLGSVVLFDRPNTSDQVTAATVSFSDGTSVTVPSLDNAGAGKIVTFAPRTTTTLRVTITSVSASTSNVGLAELQAWTAGSGPSNPTTPPTTTPPTTTPPTTTPPTTTPPTTTPPTTTPPATPNLATTSTVTASSENPNDGQTAVKVKDGVIDGYPGVATAEWATQGGKAGSWVQLTWPTAQTVDRVVLYDRLNTSDQVTAGTLTFSNGTTVAVPTLSNAGAGVTVTFPSRSTTSVRLTITGVSASTSNVGLAEFQAYGGGSTTPTTTAPTTTAPTTTAPTTTAPTTTAPTTTAPTTTAPTTTAPTTTPPTTTPPTTTAPTTTAPTTTPPAAAVNQARTATVSASSQNTNGGQPATKAIDNVIAGYPTNAAAEWATVGGVAGSWIQLAWSSPVTLSRVVLYDRPNLDDQVTAATITFSNGSTVTVPVLDNAGGPVTVTFTARSTTTLRVTFTTVSGTTRNVGLAELQAWTA</sequence>
<feature type="compositionally biased region" description="Low complexity" evidence="2">
    <location>
        <begin position="686"/>
        <end position="702"/>
    </location>
</feature>
<feature type="domain" description="DUF7402" evidence="3">
    <location>
        <begin position="315"/>
        <end position="449"/>
    </location>
</feature>
<evidence type="ECO:0000259" key="3">
    <source>
        <dbReference type="Pfam" id="PF24135"/>
    </source>
</evidence>
<dbReference type="Proteomes" id="UP000006461">
    <property type="component" value="Chromosome"/>
</dbReference>
<dbReference type="SUPFAM" id="SSF49785">
    <property type="entry name" value="Galactose-binding domain-like"/>
    <property type="match status" value="3"/>
</dbReference>
<keyword evidence="1" id="KW-0862">Zinc</keyword>
<dbReference type="GO" id="GO:0016137">
    <property type="term" value="P:glycoside metabolic process"/>
    <property type="evidence" value="ECO:0007669"/>
    <property type="project" value="UniProtKB-ARBA"/>
</dbReference>
<dbReference type="InterPro" id="IPR024078">
    <property type="entry name" value="LmbE-like_dom_sf"/>
</dbReference>
<dbReference type="GO" id="GO:0016811">
    <property type="term" value="F:hydrolase activity, acting on carbon-nitrogen (but not peptide) bonds, in linear amides"/>
    <property type="evidence" value="ECO:0007669"/>
    <property type="project" value="TreeGrafter"/>
</dbReference>
<organism evidence="4 5">
    <name type="scientific">Modestobacter italicus (strain DSM 44449 / CECT 9708 / BC 501)</name>
    <dbReference type="NCBI Taxonomy" id="2732864"/>
    <lineage>
        <taxon>Bacteria</taxon>
        <taxon>Bacillati</taxon>
        <taxon>Actinomycetota</taxon>
        <taxon>Actinomycetes</taxon>
        <taxon>Geodermatophilales</taxon>
        <taxon>Geodermatophilaceae</taxon>
        <taxon>Modestobacter</taxon>
    </lineage>
</organism>
<evidence type="ECO:0000313" key="5">
    <source>
        <dbReference type="Proteomes" id="UP000006461"/>
    </source>
</evidence>
<dbReference type="STRING" id="477641.MODMU_0415"/>
<dbReference type="Gene3D" id="3.40.50.10320">
    <property type="entry name" value="LmbE-like"/>
    <property type="match status" value="1"/>
</dbReference>
<feature type="domain" description="DUF7402" evidence="3">
    <location>
        <begin position="496"/>
        <end position="630"/>
    </location>
</feature>
<evidence type="ECO:0000256" key="2">
    <source>
        <dbReference type="SAM" id="MobiDB-lite"/>
    </source>
</evidence>
<dbReference type="AlphaFoldDB" id="I4ER60"/>